<evidence type="ECO:0000256" key="2">
    <source>
        <dbReference type="ARBA" id="ARBA00022630"/>
    </source>
</evidence>
<name>A0A9P5XQV9_9AGAR</name>
<dbReference type="Pfam" id="PF07992">
    <property type="entry name" value="Pyr_redox_2"/>
    <property type="match status" value="1"/>
</dbReference>
<sequence>MDNKNNRQNIVIAGLGSAGARLAHLLLTELDEAEYNIVIVSPRPFYILYPATARLVVSDIDNLQEHVFIPVDKILKGKGTFIQAKVAQIEEARGRDGGEVVLDNGERMPYRVLVLATGASWEHPLSFPNSPQDVLEYLTKSREAFEKAKSILLIGAGAVGVEIAGEIKDIWPKKKVTIVHGGSLPFSAAYPDRFRRAAESSLRARDVELVLGDYVDEMPSPGDSEVRTRGGRALKSDLVLSTRGQRFNTDFIAASLGEDVVSKQGLVKIQPTFQVVNRKDIFAIGDIIDWNEQKQLAKANKHADLAAKNICGYLAGTPLRAYKGEPEMIVVTNGRNGGVGYLGILWGIVLGGWFARMVKSRKLLLDQLPGMVGV</sequence>
<dbReference type="Proteomes" id="UP000807342">
    <property type="component" value="Unassembled WGS sequence"/>
</dbReference>
<dbReference type="InterPro" id="IPR036188">
    <property type="entry name" value="FAD/NAD-bd_sf"/>
</dbReference>
<reference evidence="7" key="1">
    <citation type="submission" date="2020-11" db="EMBL/GenBank/DDBJ databases">
        <authorList>
            <consortium name="DOE Joint Genome Institute"/>
            <person name="Ahrendt S."/>
            <person name="Riley R."/>
            <person name="Andreopoulos W."/>
            <person name="Labutti K."/>
            <person name="Pangilinan J."/>
            <person name="Ruiz-Duenas F.J."/>
            <person name="Barrasa J.M."/>
            <person name="Sanchez-Garcia M."/>
            <person name="Camarero S."/>
            <person name="Miyauchi S."/>
            <person name="Serrano A."/>
            <person name="Linde D."/>
            <person name="Babiker R."/>
            <person name="Drula E."/>
            <person name="Ayuso-Fernandez I."/>
            <person name="Pacheco R."/>
            <person name="Padilla G."/>
            <person name="Ferreira P."/>
            <person name="Barriuso J."/>
            <person name="Kellner H."/>
            <person name="Castanera R."/>
            <person name="Alfaro M."/>
            <person name="Ramirez L."/>
            <person name="Pisabarro A.G."/>
            <person name="Kuo A."/>
            <person name="Tritt A."/>
            <person name="Lipzen A."/>
            <person name="He G."/>
            <person name="Yan M."/>
            <person name="Ng V."/>
            <person name="Cullen D."/>
            <person name="Martin F."/>
            <person name="Rosso M.-N."/>
            <person name="Henrissat B."/>
            <person name="Hibbett D."/>
            <person name="Martinez A.T."/>
            <person name="Grigoriev I.V."/>
        </authorList>
    </citation>
    <scope>NUCLEOTIDE SEQUENCE</scope>
    <source>
        <strain evidence="7">MF-IS2</strain>
    </source>
</reference>
<keyword evidence="5" id="KW-0472">Membrane</keyword>
<keyword evidence="5" id="KW-1133">Transmembrane helix</keyword>
<keyword evidence="2" id="KW-0285">Flavoprotein</keyword>
<accession>A0A9P5XQV9</accession>
<keyword evidence="4" id="KW-0560">Oxidoreductase</keyword>
<dbReference type="OrthoDB" id="202203at2759"/>
<evidence type="ECO:0000256" key="1">
    <source>
        <dbReference type="ARBA" id="ARBA00006442"/>
    </source>
</evidence>
<evidence type="ECO:0000256" key="3">
    <source>
        <dbReference type="ARBA" id="ARBA00022827"/>
    </source>
</evidence>
<dbReference type="GO" id="GO:0005737">
    <property type="term" value="C:cytoplasm"/>
    <property type="evidence" value="ECO:0007669"/>
    <property type="project" value="TreeGrafter"/>
</dbReference>
<comment type="caution">
    <text evidence="7">The sequence shown here is derived from an EMBL/GenBank/DDBJ whole genome shotgun (WGS) entry which is preliminary data.</text>
</comment>
<evidence type="ECO:0000313" key="7">
    <source>
        <dbReference type="EMBL" id="KAF9454136.1"/>
    </source>
</evidence>
<evidence type="ECO:0000313" key="8">
    <source>
        <dbReference type="Proteomes" id="UP000807342"/>
    </source>
</evidence>
<evidence type="ECO:0000256" key="4">
    <source>
        <dbReference type="ARBA" id="ARBA00023002"/>
    </source>
</evidence>
<protein>
    <submittedName>
        <fullName evidence="7">FAD/NAD(P)-binding domain-containing protein</fullName>
    </submittedName>
</protein>
<dbReference type="GO" id="GO:0004174">
    <property type="term" value="F:electron-transferring-flavoprotein dehydrogenase activity"/>
    <property type="evidence" value="ECO:0007669"/>
    <property type="project" value="TreeGrafter"/>
</dbReference>
<dbReference type="AlphaFoldDB" id="A0A9P5XQV9"/>
<dbReference type="InterPro" id="IPR023753">
    <property type="entry name" value="FAD/NAD-binding_dom"/>
</dbReference>
<comment type="similarity">
    <text evidence="1">Belongs to the FAD-dependent oxidoreductase family.</text>
</comment>
<evidence type="ECO:0000259" key="6">
    <source>
        <dbReference type="Pfam" id="PF07992"/>
    </source>
</evidence>
<dbReference type="PANTHER" id="PTHR43735:SF3">
    <property type="entry name" value="FERROPTOSIS SUPPRESSOR PROTEIN 1"/>
    <property type="match status" value="1"/>
</dbReference>
<dbReference type="PRINTS" id="PR00368">
    <property type="entry name" value="FADPNR"/>
</dbReference>
<feature type="domain" description="FAD/NAD(P)-binding" evidence="6">
    <location>
        <begin position="9"/>
        <end position="297"/>
    </location>
</feature>
<evidence type="ECO:0000256" key="5">
    <source>
        <dbReference type="SAM" id="Phobius"/>
    </source>
</evidence>
<dbReference type="Gene3D" id="3.50.50.100">
    <property type="match status" value="1"/>
</dbReference>
<keyword evidence="8" id="KW-1185">Reference proteome</keyword>
<keyword evidence="3" id="KW-0274">FAD</keyword>
<proteinExistence type="inferred from homology"/>
<organism evidence="7 8">
    <name type="scientific">Macrolepiota fuliginosa MF-IS2</name>
    <dbReference type="NCBI Taxonomy" id="1400762"/>
    <lineage>
        <taxon>Eukaryota</taxon>
        <taxon>Fungi</taxon>
        <taxon>Dikarya</taxon>
        <taxon>Basidiomycota</taxon>
        <taxon>Agaricomycotina</taxon>
        <taxon>Agaricomycetes</taxon>
        <taxon>Agaricomycetidae</taxon>
        <taxon>Agaricales</taxon>
        <taxon>Agaricineae</taxon>
        <taxon>Agaricaceae</taxon>
        <taxon>Macrolepiota</taxon>
    </lineage>
</organism>
<dbReference type="GO" id="GO:0050660">
    <property type="term" value="F:flavin adenine dinucleotide binding"/>
    <property type="evidence" value="ECO:0007669"/>
    <property type="project" value="TreeGrafter"/>
</dbReference>
<dbReference type="PRINTS" id="PR00411">
    <property type="entry name" value="PNDRDTASEI"/>
</dbReference>
<keyword evidence="5" id="KW-0812">Transmembrane</keyword>
<dbReference type="SUPFAM" id="SSF51905">
    <property type="entry name" value="FAD/NAD(P)-binding domain"/>
    <property type="match status" value="1"/>
</dbReference>
<gene>
    <name evidence="7" type="ORF">P691DRAFT_656692</name>
</gene>
<feature type="transmembrane region" description="Helical" evidence="5">
    <location>
        <begin position="338"/>
        <end position="355"/>
    </location>
</feature>
<dbReference type="PANTHER" id="PTHR43735">
    <property type="entry name" value="APOPTOSIS-INDUCING FACTOR 1"/>
    <property type="match status" value="1"/>
</dbReference>
<dbReference type="EMBL" id="MU151056">
    <property type="protein sequence ID" value="KAF9454136.1"/>
    <property type="molecule type" value="Genomic_DNA"/>
</dbReference>